<organism evidence="2 3">
    <name type="scientific">Akanthomyces muscarius</name>
    <name type="common">Entomopathogenic fungus</name>
    <name type="synonym">Lecanicillium muscarium</name>
    <dbReference type="NCBI Taxonomy" id="2231603"/>
    <lineage>
        <taxon>Eukaryota</taxon>
        <taxon>Fungi</taxon>
        <taxon>Dikarya</taxon>
        <taxon>Ascomycota</taxon>
        <taxon>Pezizomycotina</taxon>
        <taxon>Sordariomycetes</taxon>
        <taxon>Hypocreomycetidae</taxon>
        <taxon>Hypocreales</taxon>
        <taxon>Cordycipitaceae</taxon>
        <taxon>Akanthomyces</taxon>
    </lineage>
</organism>
<reference evidence="2" key="1">
    <citation type="journal article" date="2023" name="Access Microbiol">
        <title>De-novo genome assembly for Akanthomyces muscarius, a biocontrol agent of insect agricultural pests.</title>
        <authorList>
            <person name="Erdos Z."/>
            <person name="Studholme D.J."/>
            <person name="Raymond B."/>
            <person name="Sharma M."/>
        </authorList>
    </citation>
    <scope>NUCLEOTIDE SEQUENCE</scope>
    <source>
        <strain evidence="2">Ve6</strain>
    </source>
</reference>
<proteinExistence type="predicted"/>
<dbReference type="GeneID" id="80896586"/>
<dbReference type="KEGG" id="amus:LMH87_009427"/>
<accession>A0A9W8QDZ0</accession>
<dbReference type="RefSeq" id="XP_056053567.1">
    <property type="nucleotide sequence ID" value="XM_056196419.1"/>
</dbReference>
<dbReference type="Proteomes" id="UP001144673">
    <property type="component" value="Chromosome 5"/>
</dbReference>
<comment type="caution">
    <text evidence="2">The sequence shown here is derived from an EMBL/GenBank/DDBJ whole genome shotgun (WGS) entry which is preliminary data.</text>
</comment>
<dbReference type="InterPro" id="IPR013087">
    <property type="entry name" value="Znf_C2H2_type"/>
</dbReference>
<gene>
    <name evidence="2" type="ORF">LMH87_009427</name>
</gene>
<dbReference type="EMBL" id="JAJHUN010000008">
    <property type="protein sequence ID" value="KAJ4152909.1"/>
    <property type="molecule type" value="Genomic_DNA"/>
</dbReference>
<sequence length="228" mass="25675">MITNGALGDGTIDPLVLRLEPQEYSISASDMNPMPQAGLHAHSLQQDLEHQDDQGAEAATSYHHSDSGSYVQGYDLQPVDVWAQQGTCSDLISGSLPNYTDAFLAALEHDGAKGWKFPEYYMPWDGQLHRAPNGLYYCPEYACANRPGDEFSRDLRRHAKGHFRPIACPVCCYRSIEQKEMKRHFHEVHAQNLPQHVCPHPGCGLNYKRLSSVRRHVHERHPGLGYNV</sequence>
<dbReference type="Gene3D" id="3.30.160.60">
    <property type="entry name" value="Classic Zinc Finger"/>
    <property type="match status" value="1"/>
</dbReference>
<dbReference type="SMART" id="SM00355">
    <property type="entry name" value="ZnF_C2H2"/>
    <property type="match status" value="2"/>
</dbReference>
<evidence type="ECO:0000259" key="1">
    <source>
        <dbReference type="PROSITE" id="PS00028"/>
    </source>
</evidence>
<protein>
    <recommendedName>
        <fullName evidence="1">C2H2-type domain-containing protein</fullName>
    </recommendedName>
</protein>
<evidence type="ECO:0000313" key="2">
    <source>
        <dbReference type="EMBL" id="KAJ4152909.1"/>
    </source>
</evidence>
<dbReference type="AlphaFoldDB" id="A0A9W8QDZ0"/>
<feature type="domain" description="C2H2-type" evidence="1">
    <location>
        <begin position="198"/>
        <end position="221"/>
    </location>
</feature>
<name>A0A9W8QDZ0_AKAMU</name>
<evidence type="ECO:0000313" key="3">
    <source>
        <dbReference type="Proteomes" id="UP001144673"/>
    </source>
</evidence>
<keyword evidence="3" id="KW-1185">Reference proteome</keyword>
<dbReference type="PROSITE" id="PS00028">
    <property type="entry name" value="ZINC_FINGER_C2H2_1"/>
    <property type="match status" value="1"/>
</dbReference>